<protein>
    <submittedName>
        <fullName evidence="2">Uncharacterized protein</fullName>
    </submittedName>
</protein>
<feature type="compositionally biased region" description="Low complexity" evidence="1">
    <location>
        <begin position="1"/>
        <end position="17"/>
    </location>
</feature>
<dbReference type="Proteomes" id="UP001066276">
    <property type="component" value="Chromosome 12"/>
</dbReference>
<feature type="region of interest" description="Disordered" evidence="1">
    <location>
        <begin position="1"/>
        <end position="24"/>
    </location>
</feature>
<gene>
    <name evidence="2" type="ORF">NDU88_003705</name>
</gene>
<reference evidence="2" key="1">
    <citation type="journal article" date="2022" name="bioRxiv">
        <title>Sequencing and chromosome-scale assembly of the giantPleurodeles waltlgenome.</title>
        <authorList>
            <person name="Brown T."/>
            <person name="Elewa A."/>
            <person name="Iarovenko S."/>
            <person name="Subramanian E."/>
            <person name="Araus A.J."/>
            <person name="Petzold A."/>
            <person name="Susuki M."/>
            <person name="Suzuki K.-i.T."/>
            <person name="Hayashi T."/>
            <person name="Toyoda A."/>
            <person name="Oliveira C."/>
            <person name="Osipova E."/>
            <person name="Leigh N.D."/>
            <person name="Simon A."/>
            <person name="Yun M.H."/>
        </authorList>
    </citation>
    <scope>NUCLEOTIDE SEQUENCE</scope>
    <source>
        <strain evidence="2">20211129_DDA</strain>
        <tissue evidence="2">Liver</tissue>
    </source>
</reference>
<feature type="compositionally biased region" description="Low complexity" evidence="1">
    <location>
        <begin position="97"/>
        <end position="116"/>
    </location>
</feature>
<keyword evidence="3" id="KW-1185">Reference proteome</keyword>
<sequence length="150" mass="15422">MSLDHSSSSELCSPGPSTAVPSQAARAQCPTIPALVCFPQGSTLPGQPPSPRGLAPYVLFRGPSVLTCTPAHPAPPRWGQGPPQHQTCLHVLSGAGRPLAPAGSRPSSSAASLSRSRCGAHHKPAASFNVLVDRLLLTPGSPPPVRLSEY</sequence>
<accession>A0AAV7KWB2</accession>
<comment type="caution">
    <text evidence="2">The sequence shown here is derived from an EMBL/GenBank/DDBJ whole genome shotgun (WGS) entry which is preliminary data.</text>
</comment>
<evidence type="ECO:0000256" key="1">
    <source>
        <dbReference type="SAM" id="MobiDB-lite"/>
    </source>
</evidence>
<feature type="region of interest" description="Disordered" evidence="1">
    <location>
        <begin position="94"/>
        <end position="116"/>
    </location>
</feature>
<name>A0AAV7KWB2_PLEWA</name>
<organism evidence="2 3">
    <name type="scientific">Pleurodeles waltl</name>
    <name type="common">Iberian ribbed newt</name>
    <dbReference type="NCBI Taxonomy" id="8319"/>
    <lineage>
        <taxon>Eukaryota</taxon>
        <taxon>Metazoa</taxon>
        <taxon>Chordata</taxon>
        <taxon>Craniata</taxon>
        <taxon>Vertebrata</taxon>
        <taxon>Euteleostomi</taxon>
        <taxon>Amphibia</taxon>
        <taxon>Batrachia</taxon>
        <taxon>Caudata</taxon>
        <taxon>Salamandroidea</taxon>
        <taxon>Salamandridae</taxon>
        <taxon>Pleurodelinae</taxon>
        <taxon>Pleurodeles</taxon>
    </lineage>
</organism>
<evidence type="ECO:0000313" key="3">
    <source>
        <dbReference type="Proteomes" id="UP001066276"/>
    </source>
</evidence>
<dbReference type="EMBL" id="JANPWB010000016">
    <property type="protein sequence ID" value="KAJ1083547.1"/>
    <property type="molecule type" value="Genomic_DNA"/>
</dbReference>
<dbReference type="AlphaFoldDB" id="A0AAV7KWB2"/>
<evidence type="ECO:0000313" key="2">
    <source>
        <dbReference type="EMBL" id="KAJ1083547.1"/>
    </source>
</evidence>
<proteinExistence type="predicted"/>